<dbReference type="PANTHER" id="PTHR22600">
    <property type="entry name" value="BETA-HEXOSAMINIDASE"/>
    <property type="match status" value="1"/>
</dbReference>
<evidence type="ECO:0000256" key="6">
    <source>
        <dbReference type="PIRSR" id="PIRSR625705-1"/>
    </source>
</evidence>
<gene>
    <name evidence="9" type="ORF">PML95_05590</name>
</gene>
<dbReference type="InterPro" id="IPR025705">
    <property type="entry name" value="Beta_hexosaminidase_sua/sub"/>
</dbReference>
<dbReference type="SUPFAM" id="SSF51445">
    <property type="entry name" value="(Trans)glycosidases"/>
    <property type="match status" value="1"/>
</dbReference>
<dbReference type="GO" id="GO:0005975">
    <property type="term" value="P:carbohydrate metabolic process"/>
    <property type="evidence" value="ECO:0007669"/>
    <property type="project" value="InterPro"/>
</dbReference>
<feature type="domain" description="Beta-hexosaminidase bacterial type N-terminal" evidence="8">
    <location>
        <begin position="3"/>
        <end position="123"/>
    </location>
</feature>
<protein>
    <recommendedName>
        <fullName evidence="3">beta-N-acetylhexosaminidase</fullName>
        <ecNumber evidence="3">3.2.1.52</ecNumber>
    </recommendedName>
</protein>
<dbReference type="PANTHER" id="PTHR22600:SF57">
    <property type="entry name" value="BETA-N-ACETYLHEXOSAMINIDASE"/>
    <property type="match status" value="1"/>
</dbReference>
<dbReference type="InterPro" id="IPR029018">
    <property type="entry name" value="Hex-like_dom2"/>
</dbReference>
<evidence type="ECO:0000256" key="3">
    <source>
        <dbReference type="ARBA" id="ARBA00012663"/>
    </source>
</evidence>
<dbReference type="GO" id="GO:0016020">
    <property type="term" value="C:membrane"/>
    <property type="evidence" value="ECO:0007669"/>
    <property type="project" value="TreeGrafter"/>
</dbReference>
<organism evidence="9 10">
    <name type="scientific">Vagococcus lutrae</name>
    <dbReference type="NCBI Taxonomy" id="81947"/>
    <lineage>
        <taxon>Bacteria</taxon>
        <taxon>Bacillati</taxon>
        <taxon>Bacillota</taxon>
        <taxon>Bacilli</taxon>
        <taxon>Lactobacillales</taxon>
        <taxon>Enterococcaceae</taxon>
        <taxon>Vagococcus</taxon>
    </lineage>
</organism>
<keyword evidence="5" id="KW-0326">Glycosidase</keyword>
<dbReference type="InterPro" id="IPR015882">
    <property type="entry name" value="HEX_bac_N"/>
</dbReference>
<dbReference type="Pfam" id="PF02838">
    <property type="entry name" value="Glyco_hydro_20b"/>
    <property type="match status" value="1"/>
</dbReference>
<evidence type="ECO:0000259" key="8">
    <source>
        <dbReference type="Pfam" id="PF02838"/>
    </source>
</evidence>
<evidence type="ECO:0000256" key="4">
    <source>
        <dbReference type="ARBA" id="ARBA00022801"/>
    </source>
</evidence>
<dbReference type="Gene3D" id="3.30.379.10">
    <property type="entry name" value="Chitobiase/beta-hexosaminidase domain 2-like"/>
    <property type="match status" value="1"/>
</dbReference>
<dbReference type="InterPro" id="IPR017853">
    <property type="entry name" value="GH"/>
</dbReference>
<evidence type="ECO:0000256" key="2">
    <source>
        <dbReference type="ARBA" id="ARBA00006285"/>
    </source>
</evidence>
<dbReference type="Pfam" id="PF00728">
    <property type="entry name" value="Glyco_hydro_20"/>
    <property type="match status" value="1"/>
</dbReference>
<proteinExistence type="inferred from homology"/>
<dbReference type="InterPro" id="IPR015883">
    <property type="entry name" value="Glyco_hydro_20_cat"/>
</dbReference>
<comment type="similarity">
    <text evidence="2">Belongs to the glycosyl hydrolase 20 family.</text>
</comment>
<evidence type="ECO:0000259" key="7">
    <source>
        <dbReference type="Pfam" id="PF00728"/>
    </source>
</evidence>
<dbReference type="GO" id="GO:0004563">
    <property type="term" value="F:beta-N-acetylhexosaminidase activity"/>
    <property type="evidence" value="ECO:0007669"/>
    <property type="project" value="UniProtKB-EC"/>
</dbReference>
<sequence length="625" mass="72999">MVILPEPKTINEQLGYFLIDAITPIILPKRQTHQTLRDAKYFQRRVKEELNIELPIITEPSKRSRGIRFEWCEELGEEQYSLKISDSITLSASGNRGWFYGLMTLLQIIRYEGVKLPFMEIQDEPYFAHRGVYYDVTRGKVPTLETLKEMIDVFSEYKINEMQLYIEHSFLFEELSEVFRDKDALSAADIMELDRYAAERHIELIPSLATFGHMYEILRSQTFSDLSEKPIDRNEPFSFVNRMAHHTLDVSHDKSIELSKYLIESFIPLFQSDKFNICGDETFDLGRYKNKELAEEKGVGRLYVDYLKQLIEIVQQNGKQVMFWGDIIVKHPELLKEIPQDVICLNWGYSANETSANTELIAKSGVPQYVCPSTTGWNRMINWYDNSSVNIRKMVTYAKENNAYGILNTDWGDHGHVNLLGSSYPMFIYGAALAWNPDAMGTDETDDPKISASLYGKSHSELFSILRRISQCQPANWSYINFHLEREYGNPEVLEPYYPIMEQLDVQEIMKAIQELPKLKEELLVAGTRLPKRFDNDFNEWLVMTDLMLYTQEAFLFLMKYEMNVPDVPLSRSGCDVASDIEYAVERYKKVWRIRNRESELNRVTHTFYELADRARRYHLSETSL</sequence>
<evidence type="ECO:0000256" key="5">
    <source>
        <dbReference type="ARBA" id="ARBA00023295"/>
    </source>
</evidence>
<dbReference type="GO" id="GO:0030203">
    <property type="term" value="P:glycosaminoglycan metabolic process"/>
    <property type="evidence" value="ECO:0007669"/>
    <property type="project" value="TreeGrafter"/>
</dbReference>
<dbReference type="RefSeq" id="WP_248856765.1">
    <property type="nucleotide sequence ID" value="NZ_CP097051.1"/>
</dbReference>
<dbReference type="CDD" id="cd06565">
    <property type="entry name" value="GH20_GcnA-like"/>
    <property type="match status" value="1"/>
</dbReference>
<dbReference type="Gene3D" id="3.20.20.80">
    <property type="entry name" value="Glycosidases"/>
    <property type="match status" value="1"/>
</dbReference>
<feature type="domain" description="Glycoside hydrolase family 20 catalytic" evidence="7">
    <location>
        <begin position="127"/>
        <end position="382"/>
    </location>
</feature>
<dbReference type="SUPFAM" id="SSF55545">
    <property type="entry name" value="beta-N-acetylhexosaminidase-like domain"/>
    <property type="match status" value="1"/>
</dbReference>
<dbReference type="EMBL" id="CP116507">
    <property type="protein sequence ID" value="WCG21881.1"/>
    <property type="molecule type" value="Genomic_DNA"/>
</dbReference>
<evidence type="ECO:0000256" key="1">
    <source>
        <dbReference type="ARBA" id="ARBA00001231"/>
    </source>
</evidence>
<accession>A0AAE9XGE2</accession>
<evidence type="ECO:0000313" key="10">
    <source>
        <dbReference type="Proteomes" id="UP001179600"/>
    </source>
</evidence>
<feature type="active site" description="Proton donor" evidence="6">
    <location>
        <position position="281"/>
    </location>
</feature>
<dbReference type="Proteomes" id="UP001179600">
    <property type="component" value="Chromosome"/>
</dbReference>
<comment type="catalytic activity">
    <reaction evidence="1">
        <text>Hydrolysis of terminal non-reducing N-acetyl-D-hexosamine residues in N-acetyl-beta-D-hexosaminides.</text>
        <dbReference type="EC" id="3.2.1.52"/>
    </reaction>
</comment>
<reference evidence="9" key="1">
    <citation type="submission" date="2023-01" db="EMBL/GenBank/DDBJ databases">
        <title>Oxazolidinone resistance genes in florfenicol resistant enterococci from beef cattle and veal calves at slaughter.</title>
        <authorList>
            <person name="Biggel M."/>
        </authorList>
    </citation>
    <scope>NUCLEOTIDE SEQUENCE</scope>
    <source>
        <strain evidence="9">K204-1</strain>
    </source>
</reference>
<dbReference type="AlphaFoldDB" id="A0AAE9XGE2"/>
<dbReference type="PRINTS" id="PR00738">
    <property type="entry name" value="GLHYDRLASE20"/>
</dbReference>
<dbReference type="EC" id="3.2.1.52" evidence="3"/>
<keyword evidence="4" id="KW-0378">Hydrolase</keyword>
<evidence type="ECO:0000313" key="9">
    <source>
        <dbReference type="EMBL" id="WCG21881.1"/>
    </source>
</evidence>
<name>A0AAE9XGE2_9ENTE</name>